<dbReference type="Proteomes" id="UP000789390">
    <property type="component" value="Unassembled WGS sequence"/>
</dbReference>
<sequence length="155" mass="17817">MAKSFSGTSRYRTLQNEEMQVQVNDEFKNMEETKLLDAFESVQLNEEKHLNKSPSPNHKRKRGEEQQRQFENDDVDPTIQRRPLIPGGGPLTPLTLQQIVRNQLMKSTTQDELNVNVLPKEAANMELSAIGVDRPQHFPPNIQENPLKENTNNLK</sequence>
<evidence type="ECO:0000313" key="2">
    <source>
        <dbReference type="EMBL" id="CAH0102972.1"/>
    </source>
</evidence>
<feature type="compositionally biased region" description="Low complexity" evidence="1">
    <location>
        <begin position="80"/>
        <end position="92"/>
    </location>
</feature>
<dbReference type="AlphaFoldDB" id="A0A8J2RQ03"/>
<feature type="region of interest" description="Disordered" evidence="1">
    <location>
        <begin position="1"/>
        <end position="26"/>
    </location>
</feature>
<evidence type="ECO:0000256" key="1">
    <source>
        <dbReference type="SAM" id="MobiDB-lite"/>
    </source>
</evidence>
<evidence type="ECO:0000313" key="3">
    <source>
        <dbReference type="Proteomes" id="UP000789390"/>
    </source>
</evidence>
<protein>
    <submittedName>
        <fullName evidence="2">Uncharacterized protein</fullName>
    </submittedName>
</protein>
<feature type="compositionally biased region" description="Basic and acidic residues" evidence="1">
    <location>
        <begin position="62"/>
        <end position="71"/>
    </location>
</feature>
<dbReference type="EMBL" id="CAKKLH010000101">
    <property type="protein sequence ID" value="CAH0102972.1"/>
    <property type="molecule type" value="Genomic_DNA"/>
</dbReference>
<feature type="region of interest" description="Disordered" evidence="1">
    <location>
        <begin position="45"/>
        <end position="92"/>
    </location>
</feature>
<reference evidence="2" key="1">
    <citation type="submission" date="2021-11" db="EMBL/GenBank/DDBJ databases">
        <authorList>
            <person name="Schell T."/>
        </authorList>
    </citation>
    <scope>NUCLEOTIDE SEQUENCE</scope>
    <source>
        <strain evidence="2">M5</strain>
    </source>
</reference>
<gene>
    <name evidence="2" type="ORF">DGAL_LOCUS5500</name>
</gene>
<proteinExistence type="predicted"/>
<name>A0A8J2RQ03_9CRUS</name>
<feature type="compositionally biased region" description="Polar residues" evidence="1">
    <location>
        <begin position="142"/>
        <end position="155"/>
    </location>
</feature>
<feature type="region of interest" description="Disordered" evidence="1">
    <location>
        <begin position="133"/>
        <end position="155"/>
    </location>
</feature>
<keyword evidence="3" id="KW-1185">Reference proteome</keyword>
<organism evidence="2 3">
    <name type="scientific">Daphnia galeata</name>
    <dbReference type="NCBI Taxonomy" id="27404"/>
    <lineage>
        <taxon>Eukaryota</taxon>
        <taxon>Metazoa</taxon>
        <taxon>Ecdysozoa</taxon>
        <taxon>Arthropoda</taxon>
        <taxon>Crustacea</taxon>
        <taxon>Branchiopoda</taxon>
        <taxon>Diplostraca</taxon>
        <taxon>Cladocera</taxon>
        <taxon>Anomopoda</taxon>
        <taxon>Daphniidae</taxon>
        <taxon>Daphnia</taxon>
    </lineage>
</organism>
<comment type="caution">
    <text evidence="2">The sequence shown here is derived from an EMBL/GenBank/DDBJ whole genome shotgun (WGS) entry which is preliminary data.</text>
</comment>
<accession>A0A8J2RQ03</accession>
<feature type="compositionally biased region" description="Polar residues" evidence="1">
    <location>
        <begin position="1"/>
        <end position="23"/>
    </location>
</feature>